<protein>
    <recommendedName>
        <fullName evidence="1">Endonuclease/exonuclease/phosphatase domain-containing protein</fullName>
    </recommendedName>
</protein>
<dbReference type="PANTHER" id="PTHR36688:SF2">
    <property type="entry name" value="ENDONUCLEASE_EXONUCLEASE_PHOSPHATASE DOMAIN-CONTAINING PROTEIN"/>
    <property type="match status" value="1"/>
</dbReference>
<evidence type="ECO:0000313" key="2">
    <source>
        <dbReference type="EMBL" id="CAG6626397.1"/>
    </source>
</evidence>
<dbReference type="EMBL" id="HBUF01062490">
    <property type="protein sequence ID" value="CAG6626397.1"/>
    <property type="molecule type" value="Transcribed_RNA"/>
</dbReference>
<organism evidence="2">
    <name type="scientific">Cacopsylla melanoneura</name>
    <dbReference type="NCBI Taxonomy" id="428564"/>
    <lineage>
        <taxon>Eukaryota</taxon>
        <taxon>Metazoa</taxon>
        <taxon>Ecdysozoa</taxon>
        <taxon>Arthropoda</taxon>
        <taxon>Hexapoda</taxon>
        <taxon>Insecta</taxon>
        <taxon>Pterygota</taxon>
        <taxon>Neoptera</taxon>
        <taxon>Paraneoptera</taxon>
        <taxon>Hemiptera</taxon>
        <taxon>Sternorrhyncha</taxon>
        <taxon>Psylloidea</taxon>
        <taxon>Psyllidae</taxon>
        <taxon>Psyllinae</taxon>
        <taxon>Cacopsylla</taxon>
    </lineage>
</organism>
<name>A0A8D8Q7F5_9HEMI</name>
<dbReference type="InterPro" id="IPR005135">
    <property type="entry name" value="Endo/exonuclease/phosphatase"/>
</dbReference>
<reference evidence="2" key="1">
    <citation type="submission" date="2021-05" db="EMBL/GenBank/DDBJ databases">
        <authorList>
            <person name="Alioto T."/>
            <person name="Alioto T."/>
            <person name="Gomez Garrido J."/>
        </authorList>
    </citation>
    <scope>NUCLEOTIDE SEQUENCE</scope>
</reference>
<sequence>MRPNVKYSGLVPHSDIRGGTTLGKTSPSLSFSILQWNAGGLTTAKRTELEQLVKTHNADVFCIMEANLTLEGLNFAFTGYALHLLPKARQIASGILVGVRENLPCTFKIVKEMNDSDKIEIVKIDVWNKDEHLKIYCCYNPPTNSPDLSVIIIQSKTVIIGDFNAHSTNWGYQSQNEPGAKLEDFINTNTLELIYKPNDTPTFLHHSGSQTNPDLLMVSSDITENTTREVLEDPGSGHRVIKATITSKCKNDQSSAPRKPAWNFKKANFLKNCQIMLL</sequence>
<dbReference type="PANTHER" id="PTHR36688">
    <property type="entry name" value="ENDO/EXONUCLEASE/PHOSPHATASE DOMAIN-CONTAINING PROTEIN"/>
    <property type="match status" value="1"/>
</dbReference>
<feature type="domain" description="Endonuclease/exonuclease/phosphatase" evidence="1">
    <location>
        <begin position="134"/>
        <end position="241"/>
    </location>
</feature>
<dbReference type="AlphaFoldDB" id="A0A8D8Q7F5"/>
<dbReference type="Gene3D" id="3.60.10.10">
    <property type="entry name" value="Endonuclease/exonuclease/phosphatase"/>
    <property type="match status" value="1"/>
</dbReference>
<dbReference type="GO" id="GO:0003824">
    <property type="term" value="F:catalytic activity"/>
    <property type="evidence" value="ECO:0007669"/>
    <property type="project" value="InterPro"/>
</dbReference>
<dbReference type="InterPro" id="IPR036691">
    <property type="entry name" value="Endo/exonu/phosph_ase_sf"/>
</dbReference>
<dbReference type="InterPro" id="IPR052560">
    <property type="entry name" value="RdDP_mobile_element"/>
</dbReference>
<proteinExistence type="predicted"/>
<accession>A0A8D8Q7F5</accession>
<dbReference type="Pfam" id="PF14529">
    <property type="entry name" value="Exo_endo_phos_2"/>
    <property type="match status" value="1"/>
</dbReference>
<dbReference type="SUPFAM" id="SSF56219">
    <property type="entry name" value="DNase I-like"/>
    <property type="match status" value="1"/>
</dbReference>
<dbReference type="EMBL" id="HBUF01062491">
    <property type="protein sequence ID" value="CAG6626398.1"/>
    <property type="molecule type" value="Transcribed_RNA"/>
</dbReference>
<evidence type="ECO:0000259" key="1">
    <source>
        <dbReference type="Pfam" id="PF14529"/>
    </source>
</evidence>